<evidence type="ECO:0000256" key="1">
    <source>
        <dbReference type="ARBA" id="ARBA00022723"/>
    </source>
</evidence>
<evidence type="ECO:0000259" key="4">
    <source>
        <dbReference type="PROSITE" id="PS50222"/>
    </source>
</evidence>
<dbReference type="CDD" id="cd00051">
    <property type="entry name" value="EFh"/>
    <property type="match status" value="2"/>
</dbReference>
<dbReference type="SUPFAM" id="SSF47473">
    <property type="entry name" value="EF-hand"/>
    <property type="match status" value="1"/>
</dbReference>
<evidence type="ECO:0000313" key="6">
    <source>
        <dbReference type="Proteomes" id="UP001217089"/>
    </source>
</evidence>
<dbReference type="Gene3D" id="1.10.238.10">
    <property type="entry name" value="EF-hand"/>
    <property type="match status" value="1"/>
</dbReference>
<dbReference type="InterPro" id="IPR028846">
    <property type="entry name" value="Recoverin"/>
</dbReference>
<protein>
    <recommendedName>
        <fullName evidence="4">EF-hand domain-containing protein</fullName>
    </recommendedName>
</protein>
<keyword evidence="2" id="KW-0677">Repeat</keyword>
<dbReference type="Proteomes" id="UP001217089">
    <property type="component" value="Unassembled WGS sequence"/>
</dbReference>
<dbReference type="Pfam" id="PF13499">
    <property type="entry name" value="EF-hand_7"/>
    <property type="match status" value="1"/>
</dbReference>
<evidence type="ECO:0000313" key="5">
    <source>
        <dbReference type="EMBL" id="KAJ8314060.1"/>
    </source>
</evidence>
<name>A0ABQ9F9P7_TEGGR</name>
<keyword evidence="1" id="KW-0479">Metal-binding</keyword>
<organism evidence="5 6">
    <name type="scientific">Tegillarca granosa</name>
    <name type="common">Malaysian cockle</name>
    <name type="synonym">Anadara granosa</name>
    <dbReference type="NCBI Taxonomy" id="220873"/>
    <lineage>
        <taxon>Eukaryota</taxon>
        <taxon>Metazoa</taxon>
        <taxon>Spiralia</taxon>
        <taxon>Lophotrochozoa</taxon>
        <taxon>Mollusca</taxon>
        <taxon>Bivalvia</taxon>
        <taxon>Autobranchia</taxon>
        <taxon>Pteriomorphia</taxon>
        <taxon>Arcoida</taxon>
        <taxon>Arcoidea</taxon>
        <taxon>Arcidae</taxon>
        <taxon>Tegillarca</taxon>
    </lineage>
</organism>
<feature type="domain" description="EF-hand" evidence="4">
    <location>
        <begin position="56"/>
        <end position="91"/>
    </location>
</feature>
<gene>
    <name evidence="5" type="ORF">KUTeg_008621</name>
</gene>
<feature type="domain" description="EF-hand" evidence="4">
    <location>
        <begin position="20"/>
        <end position="55"/>
    </location>
</feature>
<reference evidence="5 6" key="1">
    <citation type="submission" date="2022-12" db="EMBL/GenBank/DDBJ databases">
        <title>Chromosome-level genome of Tegillarca granosa.</title>
        <authorList>
            <person name="Kim J."/>
        </authorList>
    </citation>
    <scope>NUCLEOTIDE SEQUENCE [LARGE SCALE GENOMIC DNA]</scope>
    <source>
        <strain evidence="5">Teg-2019</strain>
        <tissue evidence="5">Adductor muscle</tissue>
    </source>
</reference>
<accession>A0ABQ9F9P7</accession>
<comment type="caution">
    <text evidence="5">The sequence shown here is derived from an EMBL/GenBank/DDBJ whole genome shotgun (WGS) entry which is preliminary data.</text>
</comment>
<dbReference type="InterPro" id="IPR002048">
    <property type="entry name" value="EF_hand_dom"/>
</dbReference>
<dbReference type="Pfam" id="PF13202">
    <property type="entry name" value="EF-hand_5"/>
    <property type="match status" value="1"/>
</dbReference>
<evidence type="ECO:0000256" key="3">
    <source>
        <dbReference type="ARBA" id="ARBA00022837"/>
    </source>
</evidence>
<dbReference type="InterPro" id="IPR011992">
    <property type="entry name" value="EF-hand-dom_pair"/>
</dbReference>
<keyword evidence="3" id="KW-0106">Calcium</keyword>
<keyword evidence="6" id="KW-1185">Reference proteome</keyword>
<proteinExistence type="predicted"/>
<dbReference type="PROSITE" id="PS50222">
    <property type="entry name" value="EF_HAND_2"/>
    <property type="match status" value="3"/>
</dbReference>
<dbReference type="SMART" id="SM00054">
    <property type="entry name" value="EFh"/>
    <property type="match status" value="3"/>
</dbReference>
<dbReference type="PANTHER" id="PTHR23055">
    <property type="entry name" value="CALCIUM BINDING PROTEINS"/>
    <property type="match status" value="1"/>
</dbReference>
<dbReference type="PROSITE" id="PS00018">
    <property type="entry name" value="EF_HAND_1"/>
    <property type="match status" value="3"/>
</dbReference>
<dbReference type="InterPro" id="IPR018247">
    <property type="entry name" value="EF_Hand_1_Ca_BS"/>
</dbReference>
<dbReference type="PANTHER" id="PTHR23055:SF60">
    <property type="entry name" value="CALAXIN"/>
    <property type="match status" value="1"/>
</dbReference>
<evidence type="ECO:0000256" key="2">
    <source>
        <dbReference type="ARBA" id="ARBA00022737"/>
    </source>
</evidence>
<dbReference type="EMBL" id="JARBDR010000342">
    <property type="protein sequence ID" value="KAJ8314060.1"/>
    <property type="molecule type" value="Genomic_DNA"/>
</dbReference>
<feature type="domain" description="EF-hand" evidence="4">
    <location>
        <begin position="101"/>
        <end position="136"/>
    </location>
</feature>
<sequence length="167" mass="19309">MPHKHRKSAMSGQAKGKHAEKMAKKSHLFRALDLDNDGHLNEEEWVYGMSVLLKGTMEEQQKFCFAVYDLNNDGFVSREEMFHFLKNTLVVQQMDEDPDEGIKELVEFALKKMDQDHDGKLSFSDYKETLKEDDLLKEFLGACIPDAKTKESFLQTISNVYPKVPQF</sequence>
<dbReference type="PRINTS" id="PR00450">
    <property type="entry name" value="RECOVERIN"/>
</dbReference>